<evidence type="ECO:0000256" key="2">
    <source>
        <dbReference type="SAM" id="MobiDB-lite"/>
    </source>
</evidence>
<dbReference type="GO" id="GO:0003700">
    <property type="term" value="F:DNA-binding transcription factor activity"/>
    <property type="evidence" value="ECO:0007669"/>
    <property type="project" value="InterPro"/>
</dbReference>
<evidence type="ECO:0000313" key="5">
    <source>
        <dbReference type="Proteomes" id="UP001430953"/>
    </source>
</evidence>
<dbReference type="FunFam" id="4.10.280.10:FF:000019">
    <property type="entry name" value="Myc proto-oncogene protein"/>
    <property type="match status" value="1"/>
</dbReference>
<dbReference type="GO" id="GO:0046983">
    <property type="term" value="F:protein dimerization activity"/>
    <property type="evidence" value="ECO:0007669"/>
    <property type="project" value="InterPro"/>
</dbReference>
<dbReference type="EMBL" id="JADYXP020000017">
    <property type="protein sequence ID" value="KAL0107328.1"/>
    <property type="molecule type" value="Genomic_DNA"/>
</dbReference>
<evidence type="ECO:0000313" key="4">
    <source>
        <dbReference type="EMBL" id="KAL0107328.1"/>
    </source>
</evidence>
<accession>A0AAW2EVG4</accession>
<gene>
    <name evidence="4" type="ORF">PUN28_015701</name>
</gene>
<dbReference type="SMART" id="SM00353">
    <property type="entry name" value="HLH"/>
    <property type="match status" value="1"/>
</dbReference>
<feature type="domain" description="BHLH" evidence="3">
    <location>
        <begin position="334"/>
        <end position="386"/>
    </location>
</feature>
<sequence length="439" mass="49736">MNDNDSWNFYVKLLEGKFARVMKIRFIFQASATERWSREREIPPEKRSVGSTPKHPLNGGVCVRYGAEEFSPFVPRPPACPLIPFFPSGLFDVASLISMRGRERERGEAIDLHRSTKLPIRLGTEGLDEEFIKRKKYEARARRVNVRAGRKKRNKRDDLSRARECDIVESYYGSALVELAGRVREESGPTGFSSIVPGIANEEIDVVSLGNLRQKTDDDDDDELTPCNNIAETAESANATDADVTYVNATDANALDEDEVDVSVPSTFRGRPRGRPPGPNSAKRKRTAQTAQLFSEGENDQPGPVLKRARVRNDQLADSLQNLSQQDGGDDEAKKRYNHNCMERLRRENMKASFDKLRKSIPEIAQNRKVSKVSILKHAKNYIDMWEPITKGNERTFDALIKRRQELEELAESLGIPVKKIKVKNYVTKHASFRFLAND</sequence>
<protein>
    <recommendedName>
        <fullName evidence="3">BHLH domain-containing protein</fullName>
    </recommendedName>
</protein>
<dbReference type="PANTHER" id="PTHR45851">
    <property type="entry name" value="MYC PROTO-ONCOGENE"/>
    <property type="match status" value="1"/>
</dbReference>
<dbReference type="InterPro" id="IPR036638">
    <property type="entry name" value="HLH_DNA-bd_sf"/>
</dbReference>
<reference evidence="4 5" key="1">
    <citation type="submission" date="2023-03" db="EMBL/GenBank/DDBJ databases">
        <title>High recombination rates correlate with genetic variation in Cardiocondyla obscurior ants.</title>
        <authorList>
            <person name="Errbii M."/>
        </authorList>
    </citation>
    <scope>NUCLEOTIDE SEQUENCE [LARGE SCALE GENOMIC DNA]</scope>
    <source>
        <strain evidence="4">Alpha-2009</strain>
        <tissue evidence="4">Whole body</tissue>
    </source>
</reference>
<dbReference type="Gene3D" id="4.10.280.10">
    <property type="entry name" value="Helix-loop-helix DNA-binding domain"/>
    <property type="match status" value="1"/>
</dbReference>
<proteinExistence type="predicted"/>
<comment type="caution">
    <text evidence="4">The sequence shown here is derived from an EMBL/GenBank/DDBJ whole genome shotgun (WGS) entry which is preliminary data.</text>
</comment>
<name>A0AAW2EVG4_9HYME</name>
<dbReference type="InterPro" id="IPR011598">
    <property type="entry name" value="bHLH_dom"/>
</dbReference>
<keyword evidence="1" id="KW-0238">DNA-binding</keyword>
<dbReference type="GO" id="GO:0003677">
    <property type="term" value="F:DNA binding"/>
    <property type="evidence" value="ECO:0007669"/>
    <property type="project" value="UniProtKB-KW"/>
</dbReference>
<keyword evidence="5" id="KW-1185">Reference proteome</keyword>
<evidence type="ECO:0000259" key="3">
    <source>
        <dbReference type="PROSITE" id="PS50888"/>
    </source>
</evidence>
<dbReference type="SUPFAM" id="SSF47459">
    <property type="entry name" value="HLH, helix-loop-helix DNA-binding domain"/>
    <property type="match status" value="1"/>
</dbReference>
<dbReference type="InterPro" id="IPR050433">
    <property type="entry name" value="Myc_transcription_factors"/>
</dbReference>
<dbReference type="InterPro" id="IPR002418">
    <property type="entry name" value="Tscrpt_reg_Myc"/>
</dbReference>
<dbReference type="Proteomes" id="UP001430953">
    <property type="component" value="Unassembled WGS sequence"/>
</dbReference>
<dbReference type="Pfam" id="PF00010">
    <property type="entry name" value="HLH"/>
    <property type="match status" value="1"/>
</dbReference>
<evidence type="ECO:0000256" key="1">
    <source>
        <dbReference type="ARBA" id="ARBA00023125"/>
    </source>
</evidence>
<feature type="region of interest" description="Disordered" evidence="2">
    <location>
        <begin position="256"/>
        <end position="305"/>
    </location>
</feature>
<organism evidence="4 5">
    <name type="scientific">Cardiocondyla obscurior</name>
    <dbReference type="NCBI Taxonomy" id="286306"/>
    <lineage>
        <taxon>Eukaryota</taxon>
        <taxon>Metazoa</taxon>
        <taxon>Ecdysozoa</taxon>
        <taxon>Arthropoda</taxon>
        <taxon>Hexapoda</taxon>
        <taxon>Insecta</taxon>
        <taxon>Pterygota</taxon>
        <taxon>Neoptera</taxon>
        <taxon>Endopterygota</taxon>
        <taxon>Hymenoptera</taxon>
        <taxon>Apocrita</taxon>
        <taxon>Aculeata</taxon>
        <taxon>Formicoidea</taxon>
        <taxon>Formicidae</taxon>
        <taxon>Myrmicinae</taxon>
        <taxon>Cardiocondyla</taxon>
    </lineage>
</organism>
<dbReference type="PRINTS" id="PR00044">
    <property type="entry name" value="LEUZIPPRMYC"/>
</dbReference>
<dbReference type="AlphaFoldDB" id="A0AAW2EVG4"/>
<dbReference type="PROSITE" id="PS50888">
    <property type="entry name" value="BHLH"/>
    <property type="match status" value="1"/>
</dbReference>